<accession>A0A9D3Z1T7</accession>
<sequence>MARVSHRLTKLGTMGRRPGGVLLLYSVVCNIRCMELSLLYGSVSVVCSSQQCVSMLYVISVVCISVVRISVVCCMLCVSVVISIVCISVVLMCTFSVFGISVVCSIFHDESIGSLREVEENKHHTDTKSQRE</sequence>
<evidence type="ECO:0000313" key="3">
    <source>
        <dbReference type="Proteomes" id="UP000828390"/>
    </source>
</evidence>
<feature type="transmembrane region" description="Helical" evidence="1">
    <location>
        <begin position="85"/>
        <end position="108"/>
    </location>
</feature>
<keyword evidence="1" id="KW-1133">Transmembrane helix</keyword>
<keyword evidence="1" id="KW-0812">Transmembrane</keyword>
<keyword evidence="1" id="KW-0472">Membrane</keyword>
<dbReference type="Proteomes" id="UP000828390">
    <property type="component" value="Unassembled WGS sequence"/>
</dbReference>
<proteinExistence type="predicted"/>
<name>A0A9D3Z1T7_DREPO</name>
<protein>
    <submittedName>
        <fullName evidence="2">Uncharacterized protein</fullName>
    </submittedName>
</protein>
<evidence type="ECO:0000256" key="1">
    <source>
        <dbReference type="SAM" id="Phobius"/>
    </source>
</evidence>
<feature type="transmembrane region" description="Helical" evidence="1">
    <location>
        <begin position="21"/>
        <end position="43"/>
    </location>
</feature>
<reference evidence="2" key="1">
    <citation type="journal article" date="2019" name="bioRxiv">
        <title>The Genome of the Zebra Mussel, Dreissena polymorpha: A Resource for Invasive Species Research.</title>
        <authorList>
            <person name="McCartney M.A."/>
            <person name="Auch B."/>
            <person name="Kono T."/>
            <person name="Mallez S."/>
            <person name="Zhang Y."/>
            <person name="Obille A."/>
            <person name="Becker A."/>
            <person name="Abrahante J.E."/>
            <person name="Garbe J."/>
            <person name="Badalamenti J.P."/>
            <person name="Herman A."/>
            <person name="Mangelson H."/>
            <person name="Liachko I."/>
            <person name="Sullivan S."/>
            <person name="Sone E.D."/>
            <person name="Koren S."/>
            <person name="Silverstein K.A.T."/>
            <person name="Beckman K.B."/>
            <person name="Gohl D.M."/>
        </authorList>
    </citation>
    <scope>NUCLEOTIDE SEQUENCE</scope>
    <source>
        <strain evidence="2">Duluth1</strain>
        <tissue evidence="2">Whole animal</tissue>
    </source>
</reference>
<feature type="transmembrane region" description="Helical" evidence="1">
    <location>
        <begin position="55"/>
        <end position="78"/>
    </location>
</feature>
<organism evidence="2 3">
    <name type="scientific">Dreissena polymorpha</name>
    <name type="common">Zebra mussel</name>
    <name type="synonym">Mytilus polymorpha</name>
    <dbReference type="NCBI Taxonomy" id="45954"/>
    <lineage>
        <taxon>Eukaryota</taxon>
        <taxon>Metazoa</taxon>
        <taxon>Spiralia</taxon>
        <taxon>Lophotrochozoa</taxon>
        <taxon>Mollusca</taxon>
        <taxon>Bivalvia</taxon>
        <taxon>Autobranchia</taxon>
        <taxon>Heteroconchia</taxon>
        <taxon>Euheterodonta</taxon>
        <taxon>Imparidentia</taxon>
        <taxon>Neoheterodontei</taxon>
        <taxon>Myida</taxon>
        <taxon>Dreissenoidea</taxon>
        <taxon>Dreissenidae</taxon>
        <taxon>Dreissena</taxon>
    </lineage>
</organism>
<keyword evidence="3" id="KW-1185">Reference proteome</keyword>
<reference evidence="2" key="2">
    <citation type="submission" date="2020-11" db="EMBL/GenBank/DDBJ databases">
        <authorList>
            <person name="McCartney M.A."/>
            <person name="Auch B."/>
            <person name="Kono T."/>
            <person name="Mallez S."/>
            <person name="Becker A."/>
            <person name="Gohl D.M."/>
            <person name="Silverstein K.A.T."/>
            <person name="Koren S."/>
            <person name="Bechman K.B."/>
            <person name="Herman A."/>
            <person name="Abrahante J.E."/>
            <person name="Garbe J."/>
        </authorList>
    </citation>
    <scope>NUCLEOTIDE SEQUENCE</scope>
    <source>
        <strain evidence="2">Duluth1</strain>
        <tissue evidence="2">Whole animal</tissue>
    </source>
</reference>
<evidence type="ECO:0000313" key="2">
    <source>
        <dbReference type="EMBL" id="KAH3709086.1"/>
    </source>
</evidence>
<dbReference type="EMBL" id="JAIWYP010000014">
    <property type="protein sequence ID" value="KAH3709086.1"/>
    <property type="molecule type" value="Genomic_DNA"/>
</dbReference>
<dbReference type="AlphaFoldDB" id="A0A9D3Z1T7"/>
<gene>
    <name evidence="2" type="ORF">DPMN_068546</name>
</gene>
<comment type="caution">
    <text evidence="2">The sequence shown here is derived from an EMBL/GenBank/DDBJ whole genome shotgun (WGS) entry which is preliminary data.</text>
</comment>